<dbReference type="Gramene" id="OPUNC10G03360.1">
    <property type="protein sequence ID" value="OPUNC10G03360.1"/>
    <property type="gene ID" value="OPUNC10G03360"/>
</dbReference>
<evidence type="ECO:0000313" key="3">
    <source>
        <dbReference type="Proteomes" id="UP000026962"/>
    </source>
</evidence>
<evidence type="ECO:0000256" key="1">
    <source>
        <dbReference type="SAM" id="MobiDB-lite"/>
    </source>
</evidence>
<feature type="compositionally biased region" description="Basic residues" evidence="1">
    <location>
        <begin position="97"/>
        <end position="106"/>
    </location>
</feature>
<evidence type="ECO:0000313" key="2">
    <source>
        <dbReference type="EnsemblPlants" id="OPUNC10G03360.1"/>
    </source>
</evidence>
<organism evidence="2">
    <name type="scientific">Oryza punctata</name>
    <name type="common">Red rice</name>
    <dbReference type="NCBI Taxonomy" id="4537"/>
    <lineage>
        <taxon>Eukaryota</taxon>
        <taxon>Viridiplantae</taxon>
        <taxon>Streptophyta</taxon>
        <taxon>Embryophyta</taxon>
        <taxon>Tracheophyta</taxon>
        <taxon>Spermatophyta</taxon>
        <taxon>Magnoliopsida</taxon>
        <taxon>Liliopsida</taxon>
        <taxon>Poales</taxon>
        <taxon>Poaceae</taxon>
        <taxon>BOP clade</taxon>
        <taxon>Oryzoideae</taxon>
        <taxon>Oryzeae</taxon>
        <taxon>Oryzinae</taxon>
        <taxon>Oryza</taxon>
    </lineage>
</organism>
<dbReference type="AlphaFoldDB" id="A0A0E0M5Y5"/>
<feature type="compositionally biased region" description="Basic and acidic residues" evidence="1">
    <location>
        <begin position="19"/>
        <end position="33"/>
    </location>
</feature>
<accession>A0A0E0M5Y5</accession>
<evidence type="ECO:0008006" key="4">
    <source>
        <dbReference type="Google" id="ProtNLM"/>
    </source>
</evidence>
<proteinExistence type="predicted"/>
<reference evidence="2" key="2">
    <citation type="submission" date="2018-05" db="EMBL/GenBank/DDBJ databases">
        <title>OpunRS2 (Oryza punctata Reference Sequence Version 2).</title>
        <authorList>
            <person name="Zhang J."/>
            <person name="Kudrna D."/>
            <person name="Lee S."/>
            <person name="Talag J."/>
            <person name="Welchert J."/>
            <person name="Wing R.A."/>
        </authorList>
    </citation>
    <scope>NUCLEOTIDE SEQUENCE [LARGE SCALE GENOMIC DNA]</scope>
</reference>
<protein>
    <recommendedName>
        <fullName evidence="4">DUF834 domain-containing protein</fullName>
    </recommendedName>
</protein>
<dbReference type="EnsemblPlants" id="OPUNC10G03360.1">
    <property type="protein sequence ID" value="OPUNC10G03360.1"/>
    <property type="gene ID" value="OPUNC10G03360"/>
</dbReference>
<reference evidence="2" key="1">
    <citation type="submission" date="2015-04" db="UniProtKB">
        <authorList>
            <consortium name="EnsemblPlants"/>
        </authorList>
    </citation>
    <scope>IDENTIFICATION</scope>
</reference>
<name>A0A0E0M5Y5_ORYPU</name>
<sequence length="106" mass="11537">MTPLLDCPLHHRICVGSGHPEHRREGSGTERRRGSAGSGCPLAPMAGGKGRQEEVVGGLPTPPPLVEEVDEEVRGKGRKRRGKGESENEGWGEARQKIRMKKSSLY</sequence>
<feature type="region of interest" description="Disordered" evidence="1">
    <location>
        <begin position="1"/>
        <end position="106"/>
    </location>
</feature>
<dbReference type="HOGENOM" id="CLU_2227527_0_0_1"/>
<dbReference type="Proteomes" id="UP000026962">
    <property type="component" value="Chromosome 10"/>
</dbReference>
<keyword evidence="3" id="KW-1185">Reference proteome</keyword>